<protein>
    <submittedName>
        <fullName evidence="1">Uncharacterized protein</fullName>
    </submittedName>
</protein>
<dbReference type="AlphaFoldDB" id="W1YMH2"/>
<evidence type="ECO:0000313" key="1">
    <source>
        <dbReference type="EMBL" id="ETJ42915.1"/>
    </source>
</evidence>
<feature type="non-terminal residue" evidence="1">
    <location>
        <position position="57"/>
    </location>
</feature>
<sequence length="57" mass="6790">MLELLTYQCTLRVLRAVRVQTGCNNYARWAWFEPPALLRRVVQLQLLDAVVQLKLYR</sequence>
<proteinExistence type="predicted"/>
<dbReference type="EMBL" id="AZMM01003103">
    <property type="protein sequence ID" value="ETJ42915.1"/>
    <property type="molecule type" value="Genomic_DNA"/>
</dbReference>
<reference evidence="1" key="1">
    <citation type="submission" date="2013-12" db="EMBL/GenBank/DDBJ databases">
        <title>A Varibaculum cambriense genome reconstructed from a premature infant gut community with otherwise low bacterial novelty that shifts toward anaerobic metabolism during the third week of life.</title>
        <authorList>
            <person name="Brown C.T."/>
            <person name="Sharon I."/>
            <person name="Thomas B.C."/>
            <person name="Castelle C.J."/>
            <person name="Morowitz M.J."/>
            <person name="Banfield J.F."/>
        </authorList>
    </citation>
    <scope>NUCLEOTIDE SEQUENCE</scope>
</reference>
<organism evidence="1">
    <name type="scientific">human gut metagenome</name>
    <dbReference type="NCBI Taxonomy" id="408170"/>
    <lineage>
        <taxon>unclassified sequences</taxon>
        <taxon>metagenomes</taxon>
        <taxon>organismal metagenomes</taxon>
    </lineage>
</organism>
<comment type="caution">
    <text evidence="1">The sequence shown here is derived from an EMBL/GenBank/DDBJ whole genome shotgun (WGS) entry which is preliminary data.</text>
</comment>
<accession>W1YMH2</accession>
<name>W1YMH2_9ZZZZ</name>
<gene>
    <name evidence="1" type="ORF">Q604_UNBC03103G0001</name>
</gene>